<reference evidence="3 4" key="1">
    <citation type="submission" date="2020-04" db="EMBL/GenBank/DDBJ databases">
        <title>Genome sequencing of novel species.</title>
        <authorList>
            <person name="Heo J."/>
            <person name="Kim S.-J."/>
            <person name="Kim J.-S."/>
            <person name="Hong S.-B."/>
            <person name="Kwon S.-W."/>
        </authorList>
    </citation>
    <scope>NUCLEOTIDE SEQUENCE [LARGE SCALE GENOMIC DNA]</scope>
    <source>
        <strain evidence="3 4">GN2-R2</strain>
        <plasmid evidence="3 4">unnamed2</plasmid>
    </source>
</reference>
<dbReference type="AlphaFoldDB" id="A0A7Z2ZVW2"/>
<dbReference type="Gene3D" id="1.25.40.10">
    <property type="entry name" value="Tetratricopeptide repeat domain"/>
    <property type="match status" value="1"/>
</dbReference>
<dbReference type="InterPro" id="IPR027417">
    <property type="entry name" value="P-loop_NTPase"/>
</dbReference>
<dbReference type="NCBIfam" id="NF047398">
    <property type="entry name" value="AAA_KGGVGR"/>
    <property type="match status" value="1"/>
</dbReference>
<dbReference type="InterPro" id="IPR050678">
    <property type="entry name" value="DNA_Partitioning_ATPase"/>
</dbReference>
<dbReference type="EMBL" id="CP051687">
    <property type="protein sequence ID" value="QJE03730.1"/>
    <property type="molecule type" value="Genomic_DNA"/>
</dbReference>
<keyword evidence="3" id="KW-0614">Plasmid</keyword>
<accession>A0A7Z2ZVW2</accession>
<feature type="domain" description="AAA" evidence="2">
    <location>
        <begin position="2"/>
        <end position="147"/>
    </location>
</feature>
<evidence type="ECO:0000259" key="2">
    <source>
        <dbReference type="Pfam" id="PF13614"/>
    </source>
</evidence>
<keyword evidence="4" id="KW-1185">Reference proteome</keyword>
<protein>
    <submittedName>
        <fullName evidence="3">AAA family ATPase</fullName>
    </submittedName>
</protein>
<geneLocation type="plasmid" evidence="3 4">
    <name>unnamed2</name>
</geneLocation>
<dbReference type="Pfam" id="PF13614">
    <property type="entry name" value="AAA_31"/>
    <property type="match status" value="1"/>
</dbReference>
<dbReference type="InterPro" id="IPR019734">
    <property type="entry name" value="TPR_rpt"/>
</dbReference>
<sequence length="619" mass="70246">MYVVTFYSFKGGVGRTMSLVNVAAELAKQGKRILMVDFDLEAPGLSDFELIDTSTKNPGLVEFITDYVNHGSVPDVSKYLYKSTKYEETEDRLWVMPAGCQNGDYQSLFSSINWQDLYQSANGYLLMEDLRAQWDSYLRPDYVFIDSRTGYTDIAGICTRQLPDAVCLLFTPNKQNLTGLTKITAEIKAQDELPGLRKPKLHFVASNIPSLEDDEDVLKKALGNFSRQLEYIKPSAIIHHYNSFALINEAVFTIEYPKNPLAIEYKLLADEITRGNFQDRSTAIYFLRSVIKQSTDRSDEFSAKEVDQKLTQFEIDFSNDAEVLFWMSRARRALGSLEESEILLDAAIQNGLNTSTGFLDRAIIRFNQDIDRDEDAIWADLKHILKMESNVLPSELLWTLKLASRLGHGSSSEVLSAPSIKSLQSEDLLYLAEKLSDSRRSANLTIDILSSALAEDRIEPQYLDDAYNSLGMVLIAIGDLDKASEIFSKTTDFYTDTAELTATFNYAMARYWVGDSNAEEYFRRVIRLINTETANIDANYLQCLSFCNFAVGQKMEAYRLLEIAETKVNEQSGPVFSCWRYLEVSPKKFKEDLLEMKNLYDGKSVAPIFCKQNLPKEIT</sequence>
<dbReference type="PROSITE" id="PS50005">
    <property type="entry name" value="TPR"/>
    <property type="match status" value="1"/>
</dbReference>
<dbReference type="InterPro" id="IPR025669">
    <property type="entry name" value="AAA_dom"/>
</dbReference>
<dbReference type="RefSeq" id="WP_170205782.1">
    <property type="nucleotide sequence ID" value="NZ_CP051687.1"/>
</dbReference>
<dbReference type="InterPro" id="IPR011990">
    <property type="entry name" value="TPR-like_helical_dom_sf"/>
</dbReference>
<dbReference type="CDD" id="cd02042">
    <property type="entry name" value="ParAB_family"/>
    <property type="match status" value="1"/>
</dbReference>
<gene>
    <name evidence="3" type="ORF">HH212_26895</name>
</gene>
<name>A0A7Z2ZVW2_9BURK</name>
<dbReference type="Proteomes" id="UP000502415">
    <property type="component" value="Plasmid unnamed2"/>
</dbReference>
<organism evidence="3 4">
    <name type="scientific">Massilia forsythiae</name>
    <dbReference type="NCBI Taxonomy" id="2728020"/>
    <lineage>
        <taxon>Bacteria</taxon>
        <taxon>Pseudomonadati</taxon>
        <taxon>Pseudomonadota</taxon>
        <taxon>Betaproteobacteria</taxon>
        <taxon>Burkholderiales</taxon>
        <taxon>Oxalobacteraceae</taxon>
        <taxon>Telluria group</taxon>
        <taxon>Massilia</taxon>
    </lineage>
</organism>
<dbReference type="Gene3D" id="3.40.50.300">
    <property type="entry name" value="P-loop containing nucleotide triphosphate hydrolases"/>
    <property type="match status" value="1"/>
</dbReference>
<dbReference type="SUPFAM" id="SSF48452">
    <property type="entry name" value="TPR-like"/>
    <property type="match status" value="1"/>
</dbReference>
<dbReference type="PANTHER" id="PTHR13696:SF52">
    <property type="entry name" value="PARA FAMILY PROTEIN CT_582"/>
    <property type="match status" value="1"/>
</dbReference>
<evidence type="ECO:0000256" key="1">
    <source>
        <dbReference type="PROSITE-ProRule" id="PRU00339"/>
    </source>
</evidence>
<dbReference type="PANTHER" id="PTHR13696">
    <property type="entry name" value="P-LOOP CONTAINING NUCLEOSIDE TRIPHOSPHATE HYDROLASE"/>
    <property type="match status" value="1"/>
</dbReference>
<dbReference type="SUPFAM" id="SSF52540">
    <property type="entry name" value="P-loop containing nucleoside triphosphate hydrolases"/>
    <property type="match status" value="1"/>
</dbReference>
<keyword evidence="1" id="KW-0802">TPR repeat</keyword>
<dbReference type="KEGG" id="mfy:HH212_26895"/>
<feature type="repeat" description="TPR" evidence="1">
    <location>
        <begin position="464"/>
        <end position="497"/>
    </location>
</feature>
<proteinExistence type="predicted"/>
<evidence type="ECO:0000313" key="3">
    <source>
        <dbReference type="EMBL" id="QJE03730.1"/>
    </source>
</evidence>
<evidence type="ECO:0000313" key="4">
    <source>
        <dbReference type="Proteomes" id="UP000502415"/>
    </source>
</evidence>